<dbReference type="Proteomes" id="UP000324288">
    <property type="component" value="Chromosome"/>
</dbReference>
<proteinExistence type="predicted"/>
<keyword evidence="2" id="KW-1185">Reference proteome</keyword>
<protein>
    <recommendedName>
        <fullName evidence="3">Peptidase S1 domain-containing protein</fullName>
    </recommendedName>
</protein>
<organism evidence="1 2">
    <name type="scientific">Lawsonella clevelandensis</name>
    <dbReference type="NCBI Taxonomy" id="1528099"/>
    <lineage>
        <taxon>Bacteria</taxon>
        <taxon>Bacillati</taxon>
        <taxon>Actinomycetota</taxon>
        <taxon>Actinomycetes</taxon>
        <taxon>Mycobacteriales</taxon>
        <taxon>Lawsonellaceae</taxon>
        <taxon>Lawsonella</taxon>
    </lineage>
</organism>
<evidence type="ECO:0000313" key="1">
    <source>
        <dbReference type="EMBL" id="VHO00236.1"/>
    </source>
</evidence>
<evidence type="ECO:0000313" key="2">
    <source>
        <dbReference type="Proteomes" id="UP000324288"/>
    </source>
</evidence>
<name>A0A5E3ZWM0_9ACTN</name>
<dbReference type="RefSeq" id="WP_148417497.1">
    <property type="nucleotide sequence ID" value="NZ_CAMJVL010000004.1"/>
</dbReference>
<dbReference type="EMBL" id="LR584267">
    <property type="protein sequence ID" value="VHO00236.1"/>
    <property type="molecule type" value="Genomic_DNA"/>
</dbReference>
<gene>
    <name evidence="1" type="ORF">LC603019_00577</name>
</gene>
<dbReference type="AlphaFoldDB" id="A0A5E3ZWM0"/>
<evidence type="ECO:0008006" key="3">
    <source>
        <dbReference type="Google" id="ProtNLM"/>
    </source>
</evidence>
<sequence>MKSRAARILSPWVTFHATVSHRRQRLVRRMCSATSALSLLSSLAGGAVATAAPIHSEFPGPTLVTAPTGETVDEFNVVHQTDPLVHIASIQTDGLHITECMAGYLFQRDGVFYGITTTACGSTGTVVSKLGQRGQTQRVGEIVAHDKADSFLAVIRFDKYVRQGHSYPNLPRGKHPRPFINRLDYFGRGAHSLDNPLVLSYPSDDADGVSTFAFSCEPRFAIPGSPLVINRNTTVGLYTSMLSTSLDTIGICFGVTTAYLEDFAQQGTWLQ</sequence>
<accession>A0A5E3ZWM0</accession>
<reference evidence="1 2" key="1">
    <citation type="submission" date="2019-04" db="EMBL/GenBank/DDBJ databases">
        <authorList>
            <person name="Seth-Smith MB H."/>
            <person name="Seth-Smith H."/>
        </authorList>
    </citation>
    <scope>NUCLEOTIDE SEQUENCE [LARGE SCALE GENOMIC DNA]</scope>
    <source>
        <strain evidence="1">USB-603019</strain>
    </source>
</reference>